<keyword evidence="14" id="KW-0325">Glycoprotein</keyword>
<dbReference type="InterPro" id="IPR007266">
    <property type="entry name" value="Ero1"/>
</dbReference>
<dbReference type="InterPro" id="IPR037192">
    <property type="entry name" value="ERO1-like_sf"/>
</dbReference>
<dbReference type="GO" id="GO:0015035">
    <property type="term" value="F:protein-disulfide reductase activity"/>
    <property type="evidence" value="ECO:0007669"/>
    <property type="project" value="InterPro"/>
</dbReference>
<keyword evidence="11" id="KW-0560">Oxidoreductase</keyword>
<keyword evidence="9" id="KW-0274">FAD</keyword>
<proteinExistence type="inferred from homology"/>
<evidence type="ECO:0000256" key="12">
    <source>
        <dbReference type="ARBA" id="ARBA00023136"/>
    </source>
</evidence>
<evidence type="ECO:0000256" key="8">
    <source>
        <dbReference type="ARBA" id="ARBA00022824"/>
    </source>
</evidence>
<accession>A0A7S2U557</accession>
<keyword evidence="12" id="KW-0472">Membrane</keyword>
<dbReference type="AlphaFoldDB" id="A0A7S2U557"/>
<evidence type="ECO:0000256" key="15">
    <source>
        <dbReference type="ARBA" id="ARBA00023284"/>
    </source>
</evidence>
<evidence type="ECO:0000256" key="3">
    <source>
        <dbReference type="ARBA" id="ARBA00008277"/>
    </source>
</evidence>
<comment type="similarity">
    <text evidence="3">Belongs to the EROs family.</text>
</comment>
<keyword evidence="8" id="KW-0256">Endoplasmic reticulum</keyword>
<evidence type="ECO:0000256" key="5">
    <source>
        <dbReference type="ARBA" id="ARBA00022448"/>
    </source>
</evidence>
<dbReference type="SUPFAM" id="SSF110019">
    <property type="entry name" value="ERO1-like"/>
    <property type="match status" value="1"/>
</dbReference>
<dbReference type="Pfam" id="PF04137">
    <property type="entry name" value="ERO1"/>
    <property type="match status" value="1"/>
</dbReference>
<evidence type="ECO:0000256" key="1">
    <source>
        <dbReference type="ARBA" id="ARBA00001974"/>
    </source>
</evidence>
<evidence type="ECO:0000256" key="9">
    <source>
        <dbReference type="ARBA" id="ARBA00022827"/>
    </source>
</evidence>
<comment type="subcellular location">
    <subcellularLocation>
        <location evidence="2">Endoplasmic reticulum membrane</location>
        <topology evidence="2">Peripheral membrane protein</topology>
        <orientation evidence="2">Lumenal side</orientation>
    </subcellularLocation>
</comment>
<keyword evidence="15" id="KW-0676">Redox-active center</keyword>
<evidence type="ECO:0000256" key="11">
    <source>
        <dbReference type="ARBA" id="ARBA00023002"/>
    </source>
</evidence>
<evidence type="ECO:0000256" key="2">
    <source>
        <dbReference type="ARBA" id="ARBA00004367"/>
    </source>
</evidence>
<dbReference type="GO" id="GO:0016972">
    <property type="term" value="F:thiol oxidase activity"/>
    <property type="evidence" value="ECO:0007669"/>
    <property type="project" value="InterPro"/>
</dbReference>
<keyword evidence="6" id="KW-0285">Flavoprotein</keyword>
<dbReference type="EMBL" id="HBHP01036088">
    <property type="protein sequence ID" value="CAD9778206.1"/>
    <property type="molecule type" value="Transcribed_RNA"/>
</dbReference>
<comment type="cofactor">
    <cofactor evidence="1">
        <name>FAD</name>
        <dbReference type="ChEBI" id="CHEBI:57692"/>
    </cofactor>
</comment>
<evidence type="ECO:0000256" key="6">
    <source>
        <dbReference type="ARBA" id="ARBA00022630"/>
    </source>
</evidence>
<organism evidence="16">
    <name type="scientific">Lotharella oceanica</name>
    <dbReference type="NCBI Taxonomy" id="641309"/>
    <lineage>
        <taxon>Eukaryota</taxon>
        <taxon>Sar</taxon>
        <taxon>Rhizaria</taxon>
        <taxon>Cercozoa</taxon>
        <taxon>Chlorarachniophyceae</taxon>
        <taxon>Lotharella</taxon>
    </lineage>
</organism>
<keyword evidence="7" id="KW-0732">Signal</keyword>
<keyword evidence="13" id="KW-1015">Disulfide bond</keyword>
<evidence type="ECO:0000256" key="13">
    <source>
        <dbReference type="ARBA" id="ARBA00023157"/>
    </source>
</evidence>
<evidence type="ECO:0000256" key="14">
    <source>
        <dbReference type="ARBA" id="ARBA00023180"/>
    </source>
</evidence>
<dbReference type="PANTHER" id="PTHR12613">
    <property type="entry name" value="ERO1-RELATED"/>
    <property type="match status" value="1"/>
</dbReference>
<dbReference type="GO" id="GO:0034975">
    <property type="term" value="P:protein folding in endoplasmic reticulum"/>
    <property type="evidence" value="ECO:0007669"/>
    <property type="project" value="InterPro"/>
</dbReference>
<evidence type="ECO:0000256" key="10">
    <source>
        <dbReference type="ARBA" id="ARBA00022982"/>
    </source>
</evidence>
<keyword evidence="10" id="KW-0249">Electron transport</keyword>
<evidence type="ECO:0000313" key="16">
    <source>
        <dbReference type="EMBL" id="CAD9778206.1"/>
    </source>
</evidence>
<dbReference type="PANTHER" id="PTHR12613:SF0">
    <property type="entry name" value="ERO1-LIKE PROTEIN"/>
    <property type="match status" value="1"/>
</dbReference>
<comment type="subunit">
    <text evidence="4">May function both as a monomer and a homodimer.</text>
</comment>
<sequence>MNQLYPGRLGLRGGLGLMVFLGLATIPKATRATRAEWVPSCDTQFQFLNSYMLPELQALVKSNFFKYYRVSLCSQCMHENLPPPMCGSPECGVCECSRNDLPCDTSGKCFLEPQMPSDSPECTSGKALETHVDLVIDSPNIIKWGGDEGDPWVRDDNNEKSVSYVDLTRNPERWTGYTSEQKSDWIWKAIYEDNCGSLDDTCTPEQEFLHTVISGLHTSITTHILTDCCIERVRLGPCLKWGVDYDGVKRRVLGKDSYVQNLHFLLRLLLEAVHKAKSALLRVDYEIDDGDSCVEQVKKVLEIASTCSAASPSVKLPPDLSKTRTLFRNISSIIDCVGCDKCKLWGKLQFTGVGTALRILFTNPQNLRLRRTEVIALLNTLTKLSESVDKIGRVVEELKDIEYAKQRKGSSELFQNFKFIKKKIMALANRDTWDRCKRCSKEAIAYACDAVSSKVGYDPKVCSERIGIAGTPAECTYGDKIRAVVVIYFTALACIWSLKMFSYTVSVFSTDA</sequence>
<keyword evidence="5" id="KW-0813">Transport</keyword>
<dbReference type="GO" id="GO:0005789">
    <property type="term" value="C:endoplasmic reticulum membrane"/>
    <property type="evidence" value="ECO:0007669"/>
    <property type="project" value="UniProtKB-SubCell"/>
</dbReference>
<evidence type="ECO:0000256" key="7">
    <source>
        <dbReference type="ARBA" id="ARBA00022729"/>
    </source>
</evidence>
<dbReference type="GO" id="GO:0071949">
    <property type="term" value="F:FAD binding"/>
    <property type="evidence" value="ECO:0007669"/>
    <property type="project" value="InterPro"/>
</dbReference>
<reference evidence="16" key="1">
    <citation type="submission" date="2021-01" db="EMBL/GenBank/DDBJ databases">
        <authorList>
            <person name="Corre E."/>
            <person name="Pelletier E."/>
            <person name="Niang G."/>
            <person name="Scheremetjew M."/>
            <person name="Finn R."/>
            <person name="Kale V."/>
            <person name="Holt S."/>
            <person name="Cochrane G."/>
            <person name="Meng A."/>
            <person name="Brown T."/>
            <person name="Cohen L."/>
        </authorList>
    </citation>
    <scope>NUCLEOTIDE SEQUENCE</scope>
    <source>
        <strain evidence="16">CCMP622</strain>
    </source>
</reference>
<evidence type="ECO:0000256" key="4">
    <source>
        <dbReference type="ARBA" id="ARBA00011802"/>
    </source>
</evidence>
<gene>
    <name evidence="16" type="ORF">LSP00402_LOCUS22222</name>
</gene>
<name>A0A7S2U557_9EUKA</name>
<protein>
    <submittedName>
        <fullName evidence="16">Uncharacterized protein</fullName>
    </submittedName>
</protein>